<organism evidence="2 3">
    <name type="scientific">Streptomyces capoamus</name>
    <dbReference type="NCBI Taxonomy" id="68183"/>
    <lineage>
        <taxon>Bacteria</taxon>
        <taxon>Bacillati</taxon>
        <taxon>Actinomycetota</taxon>
        <taxon>Actinomycetes</taxon>
        <taxon>Kitasatosporales</taxon>
        <taxon>Streptomycetaceae</taxon>
        <taxon>Streptomyces</taxon>
    </lineage>
</organism>
<accession>A0A919KDR6</accession>
<dbReference type="Proteomes" id="UP000619355">
    <property type="component" value="Unassembled WGS sequence"/>
</dbReference>
<sequence>MLLDRILDLSLSYGSGRRPGPPEADGAPGHDPAPPPVPGLPETVSQD</sequence>
<evidence type="ECO:0000313" key="2">
    <source>
        <dbReference type="EMBL" id="GHG63411.1"/>
    </source>
</evidence>
<evidence type="ECO:0000313" key="3">
    <source>
        <dbReference type="Proteomes" id="UP000619355"/>
    </source>
</evidence>
<evidence type="ECO:0000256" key="1">
    <source>
        <dbReference type="SAM" id="MobiDB-lite"/>
    </source>
</evidence>
<comment type="caution">
    <text evidence="2">The sequence shown here is derived from an EMBL/GenBank/DDBJ whole genome shotgun (WGS) entry which is preliminary data.</text>
</comment>
<dbReference type="AlphaFoldDB" id="A0A919KDR6"/>
<name>A0A919KDR6_9ACTN</name>
<gene>
    <name evidence="2" type="ORF">GCM10018980_53970</name>
</gene>
<dbReference type="EMBL" id="BNBF01000018">
    <property type="protein sequence ID" value="GHG63411.1"/>
    <property type="molecule type" value="Genomic_DNA"/>
</dbReference>
<protein>
    <submittedName>
        <fullName evidence="2">Uncharacterized protein</fullName>
    </submittedName>
</protein>
<keyword evidence="3" id="KW-1185">Reference proteome</keyword>
<feature type="region of interest" description="Disordered" evidence="1">
    <location>
        <begin position="12"/>
        <end position="47"/>
    </location>
</feature>
<proteinExistence type="predicted"/>
<reference evidence="3" key="1">
    <citation type="journal article" date="2019" name="Int. J. Syst. Evol. Microbiol.">
        <title>The Global Catalogue of Microorganisms (GCM) 10K type strain sequencing project: providing services to taxonomists for standard genome sequencing and annotation.</title>
        <authorList>
            <consortium name="The Broad Institute Genomics Platform"/>
            <consortium name="The Broad Institute Genome Sequencing Center for Infectious Disease"/>
            <person name="Wu L."/>
            <person name="Ma J."/>
        </authorList>
    </citation>
    <scope>NUCLEOTIDE SEQUENCE [LARGE SCALE GENOMIC DNA]</scope>
    <source>
        <strain evidence="3">JCM 4253</strain>
    </source>
</reference>